<evidence type="ECO:0000256" key="1">
    <source>
        <dbReference type="SAM" id="Phobius"/>
    </source>
</evidence>
<keyword evidence="1" id="KW-0472">Membrane</keyword>
<organism evidence="2">
    <name type="scientific">Ixodes ricinus</name>
    <name type="common">Common tick</name>
    <name type="synonym">Acarus ricinus</name>
    <dbReference type="NCBI Taxonomy" id="34613"/>
    <lineage>
        <taxon>Eukaryota</taxon>
        <taxon>Metazoa</taxon>
        <taxon>Ecdysozoa</taxon>
        <taxon>Arthropoda</taxon>
        <taxon>Chelicerata</taxon>
        <taxon>Arachnida</taxon>
        <taxon>Acari</taxon>
        <taxon>Parasitiformes</taxon>
        <taxon>Ixodida</taxon>
        <taxon>Ixodoidea</taxon>
        <taxon>Ixodidae</taxon>
        <taxon>Ixodinae</taxon>
        <taxon>Ixodes</taxon>
    </lineage>
</organism>
<feature type="transmembrane region" description="Helical" evidence="1">
    <location>
        <begin position="49"/>
        <end position="68"/>
    </location>
</feature>
<reference evidence="2" key="1">
    <citation type="submission" date="2019-12" db="EMBL/GenBank/DDBJ databases">
        <title>An insight into the sialome of adult female Ixodes ricinus ticks feeding for 6 days.</title>
        <authorList>
            <person name="Perner J."/>
            <person name="Ribeiro J.M.C."/>
        </authorList>
    </citation>
    <scope>NUCLEOTIDE SEQUENCE</scope>
    <source>
        <strain evidence="2">Semi-engorged</strain>
        <tissue evidence="2">Salivary glands</tissue>
    </source>
</reference>
<keyword evidence="1" id="KW-0812">Transmembrane</keyword>
<dbReference type="AlphaFoldDB" id="A0A6B0UWV2"/>
<keyword evidence="1" id="KW-1133">Transmembrane helix</keyword>
<dbReference type="EMBL" id="GIFC01011625">
    <property type="protein sequence ID" value="MXU93708.1"/>
    <property type="molecule type" value="Transcribed_RNA"/>
</dbReference>
<proteinExistence type="predicted"/>
<protein>
    <submittedName>
        <fullName evidence="2">Uncharacterized protein</fullName>
    </submittedName>
</protein>
<evidence type="ECO:0000313" key="2">
    <source>
        <dbReference type="EMBL" id="MXU93708.1"/>
    </source>
</evidence>
<sequence length="150" mass="17313">MHEAENASVWELSWEMCCKVRTVRSVPGFFMLTCSKCCQLRLEQVASNIRAWVFLFFIVSGMFCFSVLTTPVTSSAMTGKIVRVLFLPFSREWFGSNRLCAQLFSGYLTTSERTGTRAPSARWRWKRIALEVFAVFGKIKCTYYPREMVV</sequence>
<name>A0A6B0UWV2_IXORI</name>
<accession>A0A6B0UWV2</accession>